<reference evidence="1" key="1">
    <citation type="journal article" date="2024" name="Gigascience">
        <title>Chromosome-level genome of the poultry shaft louse Menopon gallinae provides insight into the host-switching and adaptive evolution of parasitic lice.</title>
        <authorList>
            <person name="Xu Y."/>
            <person name="Ma L."/>
            <person name="Liu S."/>
            <person name="Liang Y."/>
            <person name="Liu Q."/>
            <person name="He Z."/>
            <person name="Tian L."/>
            <person name="Duan Y."/>
            <person name="Cai W."/>
            <person name="Li H."/>
            <person name="Song F."/>
        </authorList>
    </citation>
    <scope>NUCLEOTIDE SEQUENCE</scope>
    <source>
        <strain evidence="1">Cailab_2023a</strain>
    </source>
</reference>
<comment type="caution">
    <text evidence="1">The sequence shown here is derived from an EMBL/GenBank/DDBJ whole genome shotgun (WGS) entry which is preliminary data.</text>
</comment>
<accession>A0AAW2HAU9</accession>
<dbReference type="EMBL" id="JARGDH010000005">
    <property type="protein sequence ID" value="KAL0266811.1"/>
    <property type="molecule type" value="Genomic_DNA"/>
</dbReference>
<protein>
    <submittedName>
        <fullName evidence="1">Uncharacterized protein</fullName>
    </submittedName>
</protein>
<dbReference type="AlphaFoldDB" id="A0AAW2HAU9"/>
<name>A0AAW2HAU9_9NEOP</name>
<gene>
    <name evidence="1" type="ORF">PYX00_009255</name>
</gene>
<proteinExistence type="predicted"/>
<sequence>MKNADKTYLESLKAPSSEVEEEVVELTQTESPTYRGRKRRSVACGDVIGRKSPSGRGSAHAEFAKFPDRRESLTYSSREASFGWIDNSFLEN</sequence>
<evidence type="ECO:0000313" key="1">
    <source>
        <dbReference type="EMBL" id="KAL0266811.1"/>
    </source>
</evidence>
<organism evidence="1">
    <name type="scientific">Menopon gallinae</name>
    <name type="common">poultry shaft louse</name>
    <dbReference type="NCBI Taxonomy" id="328185"/>
    <lineage>
        <taxon>Eukaryota</taxon>
        <taxon>Metazoa</taxon>
        <taxon>Ecdysozoa</taxon>
        <taxon>Arthropoda</taxon>
        <taxon>Hexapoda</taxon>
        <taxon>Insecta</taxon>
        <taxon>Pterygota</taxon>
        <taxon>Neoptera</taxon>
        <taxon>Paraneoptera</taxon>
        <taxon>Psocodea</taxon>
        <taxon>Troctomorpha</taxon>
        <taxon>Phthiraptera</taxon>
        <taxon>Amblycera</taxon>
        <taxon>Menoponidae</taxon>
        <taxon>Menopon</taxon>
    </lineage>
</organism>